<dbReference type="PANTHER" id="PTHR15950">
    <property type="entry name" value="TRANSCRIPTION COFACTOR VESTIGIAL-LIKE PROTEIN"/>
    <property type="match status" value="1"/>
</dbReference>
<evidence type="ECO:0000313" key="7">
    <source>
        <dbReference type="EMBL" id="CAG5989238.1"/>
    </source>
</evidence>
<keyword evidence="3" id="KW-0804">Transcription</keyword>
<comment type="caution">
    <text evidence="7">The sequence shown here is derived from an EMBL/GenBank/DDBJ whole genome shotgun (WGS) entry which is preliminary data.</text>
</comment>
<comment type="subcellular location">
    <subcellularLocation>
        <location evidence="1">Nucleus</location>
    </subcellularLocation>
</comment>
<dbReference type="InterPro" id="IPR011520">
    <property type="entry name" value="Vg_fam"/>
</dbReference>
<evidence type="ECO:0000256" key="2">
    <source>
        <dbReference type="ARBA" id="ARBA00023015"/>
    </source>
</evidence>
<evidence type="ECO:0000256" key="4">
    <source>
        <dbReference type="ARBA" id="ARBA00023242"/>
    </source>
</evidence>
<dbReference type="OrthoDB" id="10069705at2759"/>
<dbReference type="Proteomes" id="UP000677803">
    <property type="component" value="Unassembled WGS sequence"/>
</dbReference>
<organism evidence="7 8">
    <name type="scientific">Menidia menidia</name>
    <name type="common">Atlantic silverside</name>
    <dbReference type="NCBI Taxonomy" id="238744"/>
    <lineage>
        <taxon>Eukaryota</taxon>
        <taxon>Metazoa</taxon>
        <taxon>Chordata</taxon>
        <taxon>Craniata</taxon>
        <taxon>Vertebrata</taxon>
        <taxon>Euteleostomi</taxon>
        <taxon>Actinopterygii</taxon>
        <taxon>Neopterygii</taxon>
        <taxon>Teleostei</taxon>
        <taxon>Neoteleostei</taxon>
        <taxon>Acanthomorphata</taxon>
        <taxon>Ovalentaria</taxon>
        <taxon>Atherinomorphae</taxon>
        <taxon>Atheriniformes</taxon>
        <taxon>Atherinopsidae</taxon>
        <taxon>Menidiinae</taxon>
        <taxon>Menidia</taxon>
    </lineage>
</organism>
<proteinExistence type="inferred from homology"/>
<evidence type="ECO:0000256" key="1">
    <source>
        <dbReference type="ARBA" id="ARBA00004123"/>
    </source>
</evidence>
<evidence type="ECO:0000256" key="5">
    <source>
        <dbReference type="ARBA" id="ARBA00025784"/>
    </source>
</evidence>
<protein>
    <submittedName>
        <fullName evidence="7">(Atlantic silverside) hypothetical protein</fullName>
    </submittedName>
</protein>
<evidence type="ECO:0000256" key="6">
    <source>
        <dbReference type="SAM" id="MobiDB-lite"/>
    </source>
</evidence>
<dbReference type="AlphaFoldDB" id="A0A8S4BNV8"/>
<dbReference type="EMBL" id="CAJRST010036666">
    <property type="protein sequence ID" value="CAG5989238.1"/>
    <property type="molecule type" value="Genomic_DNA"/>
</dbReference>
<dbReference type="Pfam" id="PF07545">
    <property type="entry name" value="Vg_Tdu"/>
    <property type="match status" value="1"/>
</dbReference>
<gene>
    <name evidence="7" type="ORF">MMEN_LOCUS17183</name>
</gene>
<dbReference type="GO" id="GO:0006355">
    <property type="term" value="P:regulation of DNA-templated transcription"/>
    <property type="evidence" value="ECO:0007669"/>
    <property type="project" value="InterPro"/>
</dbReference>
<comment type="similarity">
    <text evidence="5">Belongs to the vestigial family.</text>
</comment>
<keyword evidence="4" id="KW-0539">Nucleus</keyword>
<keyword evidence="2" id="KW-0805">Transcription regulation</keyword>
<dbReference type="PANTHER" id="PTHR15950:SF17">
    <property type="entry name" value="TRANSCRIPTION COFACTOR VESTIGIAL-LIKE PROTEIN 2"/>
    <property type="match status" value="1"/>
</dbReference>
<dbReference type="GO" id="GO:0005634">
    <property type="term" value="C:nucleus"/>
    <property type="evidence" value="ECO:0007669"/>
    <property type="project" value="UniProtKB-SubCell"/>
</dbReference>
<accession>A0A8S4BNV8</accession>
<name>A0A8S4BNV8_9TELE</name>
<evidence type="ECO:0000313" key="8">
    <source>
        <dbReference type="Proteomes" id="UP000677803"/>
    </source>
</evidence>
<evidence type="ECO:0000256" key="3">
    <source>
        <dbReference type="ARBA" id="ARBA00023163"/>
    </source>
</evidence>
<keyword evidence="8" id="KW-1185">Reference proteome</keyword>
<reference evidence="7" key="1">
    <citation type="submission" date="2021-05" db="EMBL/GenBank/DDBJ databases">
        <authorList>
            <person name="Tigano A."/>
        </authorList>
    </citation>
    <scope>NUCLEOTIDE SEQUENCE</scope>
</reference>
<feature type="region of interest" description="Disordered" evidence="6">
    <location>
        <begin position="146"/>
        <end position="165"/>
    </location>
</feature>
<sequence length="203" mass="21472">MEERTGSPIAVKVEGHSHSVLLTYFHGDINSMVDDHFRRALSKVCKAKEPAGKAKKIRKTIKLEDGRPGPDGAAVCFSGSRDPSVAGRILALSSSEDAPGSWNSYAGTTGEAAGLPTIMCSLSSGELSLTGQQYATSLLNLLHSERPEMGPGSVSTSKPEPTASWAVPQGFRESADPPVGFEPGNAAAAMQHLYYNLKQDSKI</sequence>